<evidence type="ECO:0000313" key="11">
    <source>
        <dbReference type="Proteomes" id="UP000469421"/>
    </source>
</evidence>
<evidence type="ECO:0000259" key="7">
    <source>
        <dbReference type="Pfam" id="PF15780"/>
    </source>
</evidence>
<accession>A0A6N7LZP8</accession>
<sequence length="606" mass="61578">MRALAAAAMMAASGAASAIPVQSNMYFQCTYPLIGQQPLTADIQTDMPESIGVGEATGAFTLNITATAEGNTWQGLSLVGATSIEGTAEADSTVSAPGLNLPLTIPLNIPVTDISGVSGPFDLVATGDTPSLTFMESNVGTVDIFVEESMTLAMIARKADGTYVDFGSAWHDPNNPEVFLVDCTMDQARMAENGVTNLLHSFEVTSGASEQNIAVNPESVDFGQVQGGLTEMQSITIENTGGLALGINGIALNGVDAGSFMQTNNCTTLASGESCTVDVTFMPTGEGSRSASLSIQSDDPDSPTVEVALSGQSVLAPEPSVVVDPASVAFGSVTVGSSKNMSVSVANEGTAVLSVNSVAVGGANASEFFQSNDCVDVAPDASCTVDLTFTPAGEGAKAATLTIASNDPNAPSVVVDLTGSGISNSSGGVEVAYGLAGSTHIKKAYGDVSLSGAIDAVLDLATGMFTADLSLVPTSGSFRILWGWKLVTAEADIEFEPVGETTGTLATDGTLSADTEMYIKLPSVKMKLFGLPLPVGGGDECRTSEPVSISLQTPEGQTFDPLGAGGSLAGTYDLPPLENCGGLTDLLNVFMAGSGNTINLSLTPDL</sequence>
<keyword evidence="5" id="KW-0966">Cell projection</keyword>
<name>A0A6N7LZP8_9GAMM</name>
<feature type="domain" description="DUF6801" evidence="8">
    <location>
        <begin position="27"/>
        <end position="167"/>
    </location>
</feature>
<dbReference type="Proteomes" id="UP000469421">
    <property type="component" value="Unassembled WGS sequence"/>
</dbReference>
<protein>
    <submittedName>
        <fullName evidence="10">Choice-of-anchor D domain-containing protein</fullName>
    </submittedName>
</protein>
<evidence type="ECO:0000256" key="2">
    <source>
        <dbReference type="ARBA" id="ARBA00004496"/>
    </source>
</evidence>
<feature type="signal peptide" evidence="6">
    <location>
        <begin position="1"/>
        <end position="18"/>
    </location>
</feature>
<dbReference type="InterPro" id="IPR053879">
    <property type="entry name" value="HYDIN_VesB_CFA65-like_Ig"/>
</dbReference>
<dbReference type="GO" id="GO:0005737">
    <property type="term" value="C:cytoplasm"/>
    <property type="evidence" value="ECO:0007669"/>
    <property type="project" value="UniProtKB-SubCell"/>
</dbReference>
<dbReference type="EMBL" id="WIRE01000001">
    <property type="protein sequence ID" value="MQX53701.1"/>
    <property type="molecule type" value="Genomic_DNA"/>
</dbReference>
<dbReference type="AlphaFoldDB" id="A0A6N7LZP8"/>
<keyword evidence="11" id="KW-1185">Reference proteome</keyword>
<feature type="domain" description="HYDIN/VesB/CFA65-like Ig-like" evidence="9">
    <location>
        <begin position="213"/>
        <end position="311"/>
    </location>
</feature>
<organism evidence="10 11">
    <name type="scientific">Alcanivorax sediminis</name>
    <dbReference type="NCBI Taxonomy" id="2663008"/>
    <lineage>
        <taxon>Bacteria</taxon>
        <taxon>Pseudomonadati</taxon>
        <taxon>Pseudomonadota</taxon>
        <taxon>Gammaproteobacteria</taxon>
        <taxon>Oceanospirillales</taxon>
        <taxon>Alcanivoracaceae</taxon>
        <taxon>Alcanivorax</taxon>
    </lineage>
</organism>
<dbReference type="NCBIfam" id="NF012200">
    <property type="entry name" value="choice_anch_D"/>
    <property type="match status" value="2"/>
</dbReference>
<evidence type="ECO:0000259" key="8">
    <source>
        <dbReference type="Pfam" id="PF20611"/>
    </source>
</evidence>
<dbReference type="Pfam" id="PF15780">
    <property type="entry name" value="ASH"/>
    <property type="match status" value="1"/>
</dbReference>
<evidence type="ECO:0000313" key="10">
    <source>
        <dbReference type="EMBL" id="MQX53701.1"/>
    </source>
</evidence>
<dbReference type="PANTHER" id="PTHR37833">
    <property type="entry name" value="LIPOPROTEIN-RELATED"/>
    <property type="match status" value="1"/>
</dbReference>
<feature type="domain" description="Abnormal spindle-like microcephaly-associated protein ASH" evidence="7">
    <location>
        <begin position="321"/>
        <end position="413"/>
    </location>
</feature>
<dbReference type="Gene3D" id="2.60.40.10">
    <property type="entry name" value="Immunoglobulins"/>
    <property type="match status" value="2"/>
</dbReference>
<dbReference type="Pfam" id="PF22544">
    <property type="entry name" value="HYDIN_VesB_CFA65-like_Ig"/>
    <property type="match status" value="1"/>
</dbReference>
<dbReference type="Pfam" id="PF20611">
    <property type="entry name" value="DUF6801"/>
    <property type="match status" value="1"/>
</dbReference>
<evidence type="ECO:0000256" key="4">
    <source>
        <dbReference type="ARBA" id="ARBA00023069"/>
    </source>
</evidence>
<comment type="caution">
    <text evidence="10">The sequence shown here is derived from an EMBL/GenBank/DDBJ whole genome shotgun (WGS) entry which is preliminary data.</text>
</comment>
<evidence type="ECO:0000256" key="3">
    <source>
        <dbReference type="ARBA" id="ARBA00022490"/>
    </source>
</evidence>
<reference evidence="10 11" key="1">
    <citation type="submission" date="2019-10" db="EMBL/GenBank/DDBJ databases">
        <title>Alcanivorax sp.PA15-N-34 draft genome sequence.</title>
        <authorList>
            <person name="Liao X."/>
            <person name="Shao Z."/>
        </authorList>
    </citation>
    <scope>NUCLEOTIDE SEQUENCE [LARGE SCALE GENOMIC DNA]</scope>
    <source>
        <strain evidence="10 11">PA15-N-34</strain>
    </source>
</reference>
<dbReference type="InterPro" id="IPR031549">
    <property type="entry name" value="ASH"/>
</dbReference>
<keyword evidence="6" id="KW-0732">Signal</keyword>
<comment type="subcellular location">
    <subcellularLocation>
        <location evidence="1">Cell projection</location>
        <location evidence="1">Cilium</location>
    </subcellularLocation>
    <subcellularLocation>
        <location evidence="2">Cytoplasm</location>
    </subcellularLocation>
</comment>
<evidence type="ECO:0000256" key="6">
    <source>
        <dbReference type="SAM" id="SignalP"/>
    </source>
</evidence>
<keyword evidence="3" id="KW-0963">Cytoplasm</keyword>
<evidence type="ECO:0000259" key="9">
    <source>
        <dbReference type="Pfam" id="PF22544"/>
    </source>
</evidence>
<dbReference type="InterPro" id="IPR046542">
    <property type="entry name" value="DUF6801"/>
</dbReference>
<dbReference type="PANTHER" id="PTHR37833:SF1">
    <property type="entry name" value="SIGNAL PEPTIDE PROTEIN"/>
    <property type="match status" value="1"/>
</dbReference>
<proteinExistence type="predicted"/>
<evidence type="ECO:0000256" key="5">
    <source>
        <dbReference type="ARBA" id="ARBA00023273"/>
    </source>
</evidence>
<keyword evidence="4" id="KW-0969">Cilium</keyword>
<gene>
    <name evidence="10" type="ORF">GFN93_10600</name>
</gene>
<dbReference type="InterPro" id="IPR013783">
    <property type="entry name" value="Ig-like_fold"/>
</dbReference>
<evidence type="ECO:0000256" key="1">
    <source>
        <dbReference type="ARBA" id="ARBA00004138"/>
    </source>
</evidence>
<feature type="chain" id="PRO_5026665218" evidence="6">
    <location>
        <begin position="19"/>
        <end position="606"/>
    </location>
</feature>